<name>A0AAW0N3Y4_9GOBI</name>
<dbReference type="EMBL" id="JBBPFD010000019">
    <property type="protein sequence ID" value="KAK7887080.1"/>
    <property type="molecule type" value="Genomic_DNA"/>
</dbReference>
<sequence>MDRVKGWRWWAQAAVAAGGGAGLSLQPVQQDGDRWRPLVGHSESQFSPAGPMGKIRLPHTCKPYKRPWNGMLLLRRRHYSGMKDVEWWVGGGEGSWEKDGRRR</sequence>
<dbReference type="AlphaFoldDB" id="A0AAW0N3Y4"/>
<organism evidence="2 3">
    <name type="scientific">Mugilogobius chulae</name>
    <name type="common">yellowstripe goby</name>
    <dbReference type="NCBI Taxonomy" id="88201"/>
    <lineage>
        <taxon>Eukaryota</taxon>
        <taxon>Metazoa</taxon>
        <taxon>Chordata</taxon>
        <taxon>Craniata</taxon>
        <taxon>Vertebrata</taxon>
        <taxon>Euteleostomi</taxon>
        <taxon>Actinopterygii</taxon>
        <taxon>Neopterygii</taxon>
        <taxon>Teleostei</taxon>
        <taxon>Neoteleostei</taxon>
        <taxon>Acanthomorphata</taxon>
        <taxon>Gobiaria</taxon>
        <taxon>Gobiiformes</taxon>
        <taxon>Gobioidei</taxon>
        <taxon>Gobiidae</taxon>
        <taxon>Gobionellinae</taxon>
        <taxon>Mugilogobius</taxon>
    </lineage>
</organism>
<feature type="region of interest" description="Disordered" evidence="1">
    <location>
        <begin position="21"/>
        <end position="58"/>
    </location>
</feature>
<evidence type="ECO:0000313" key="2">
    <source>
        <dbReference type="EMBL" id="KAK7887080.1"/>
    </source>
</evidence>
<protein>
    <submittedName>
        <fullName evidence="2">Uncharacterized protein</fullName>
    </submittedName>
</protein>
<evidence type="ECO:0000256" key="1">
    <source>
        <dbReference type="SAM" id="MobiDB-lite"/>
    </source>
</evidence>
<evidence type="ECO:0000313" key="3">
    <source>
        <dbReference type="Proteomes" id="UP001460270"/>
    </source>
</evidence>
<accession>A0AAW0N3Y4</accession>
<proteinExistence type="predicted"/>
<comment type="caution">
    <text evidence="2">The sequence shown here is derived from an EMBL/GenBank/DDBJ whole genome shotgun (WGS) entry which is preliminary data.</text>
</comment>
<dbReference type="Proteomes" id="UP001460270">
    <property type="component" value="Unassembled WGS sequence"/>
</dbReference>
<gene>
    <name evidence="2" type="ORF">WMY93_026701</name>
</gene>
<keyword evidence="3" id="KW-1185">Reference proteome</keyword>
<reference evidence="3" key="1">
    <citation type="submission" date="2024-04" db="EMBL/GenBank/DDBJ databases">
        <title>Salinicola lusitanus LLJ914,a marine bacterium isolated from the Okinawa Trough.</title>
        <authorList>
            <person name="Li J."/>
        </authorList>
    </citation>
    <scope>NUCLEOTIDE SEQUENCE [LARGE SCALE GENOMIC DNA]</scope>
</reference>